<reference evidence="1" key="1">
    <citation type="submission" date="2016-07" db="EMBL/GenBank/DDBJ databases">
        <title>De novo transcriptome assembly of four accessions of the metal hyperaccumulator plant Noccaea caerulescens.</title>
        <authorList>
            <person name="Blande D."/>
            <person name="Halimaa P."/>
            <person name="Tervahauta A.I."/>
            <person name="Aarts M.G."/>
            <person name="Karenlampi S.O."/>
        </authorList>
    </citation>
    <scope>NUCLEOTIDE SEQUENCE</scope>
</reference>
<evidence type="ECO:0000313" key="1">
    <source>
        <dbReference type="EMBL" id="JAU63765.1"/>
    </source>
</evidence>
<organism evidence="1">
    <name type="scientific">Noccaea caerulescens</name>
    <name type="common">Alpine penny-cress</name>
    <name type="synonym">Thlaspi caerulescens</name>
    <dbReference type="NCBI Taxonomy" id="107243"/>
    <lineage>
        <taxon>Eukaryota</taxon>
        <taxon>Viridiplantae</taxon>
        <taxon>Streptophyta</taxon>
        <taxon>Embryophyta</taxon>
        <taxon>Tracheophyta</taxon>
        <taxon>Spermatophyta</taxon>
        <taxon>Magnoliopsida</taxon>
        <taxon>eudicotyledons</taxon>
        <taxon>Gunneridae</taxon>
        <taxon>Pentapetalae</taxon>
        <taxon>rosids</taxon>
        <taxon>malvids</taxon>
        <taxon>Brassicales</taxon>
        <taxon>Brassicaceae</taxon>
        <taxon>Coluteocarpeae</taxon>
        <taxon>Noccaea</taxon>
    </lineage>
</organism>
<sequence length="108" mass="12362">MCVLDNHLCVSQKNWSTQVIWWFHSSSGTWNHLCSIDLTNTFSWFRGESRFVLPPVAILDKNKLLLRGGSTEHPVVVYDLDTKFCDLLFIPTNPLGTVTYFESLLSVL</sequence>
<dbReference type="EMBL" id="GEVL01013576">
    <property type="protein sequence ID" value="JAU63765.1"/>
    <property type="molecule type" value="Transcribed_RNA"/>
</dbReference>
<name>A0A1J3H8E6_NOCCA</name>
<accession>A0A1J3H8E6</accession>
<proteinExistence type="predicted"/>
<gene>
    <name evidence="1" type="ORF">LE_TR6667_c0_g1_i1_g.24428</name>
</gene>
<protein>
    <submittedName>
        <fullName evidence="1">F-box protein</fullName>
    </submittedName>
</protein>
<dbReference type="AlphaFoldDB" id="A0A1J3H8E6"/>